<dbReference type="Proteomes" id="UP000271098">
    <property type="component" value="Unassembled WGS sequence"/>
</dbReference>
<dbReference type="EMBL" id="UYRT01018178">
    <property type="protein sequence ID" value="VDK57505.1"/>
    <property type="molecule type" value="Genomic_DNA"/>
</dbReference>
<dbReference type="AlphaFoldDB" id="A0A183DEP2"/>
<reference evidence="1 2" key="2">
    <citation type="submission" date="2018-11" db="EMBL/GenBank/DDBJ databases">
        <authorList>
            <consortium name="Pathogen Informatics"/>
        </authorList>
    </citation>
    <scope>NUCLEOTIDE SEQUENCE [LARGE SCALE GENOMIC DNA]</scope>
</reference>
<name>A0A183DEP2_9BILA</name>
<evidence type="ECO:0000313" key="2">
    <source>
        <dbReference type="Proteomes" id="UP000271098"/>
    </source>
</evidence>
<evidence type="ECO:0000313" key="3">
    <source>
        <dbReference type="WBParaSite" id="GPUH_0000719201-mRNA-1"/>
    </source>
</evidence>
<gene>
    <name evidence="1" type="ORF">GPUH_LOCUS7181</name>
</gene>
<reference evidence="3" key="1">
    <citation type="submission" date="2016-06" db="UniProtKB">
        <authorList>
            <consortium name="WormBaseParasite"/>
        </authorList>
    </citation>
    <scope>IDENTIFICATION</scope>
</reference>
<keyword evidence="2" id="KW-1185">Reference proteome</keyword>
<sequence>MGWVLAEPSRATRAVTQCRRLSSKCVGSRGDSSEEERHSHAMMVSGGLTCCADTESELREISSYCNRKTQALAHSCLVPACRLISCSGQQQQQQQRLPSLVAEATSILLSNSLILSLGNCSAFACFEFVQQQWSLSLTELQKSCCARSFIRARGLSVFICSTFFEALISTARPESSLKSSGC</sequence>
<accession>A0A183DEP2</accession>
<protein>
    <submittedName>
        <fullName evidence="1 3">Uncharacterized protein</fullName>
    </submittedName>
</protein>
<organism evidence="3">
    <name type="scientific">Gongylonema pulchrum</name>
    <dbReference type="NCBI Taxonomy" id="637853"/>
    <lineage>
        <taxon>Eukaryota</taxon>
        <taxon>Metazoa</taxon>
        <taxon>Ecdysozoa</taxon>
        <taxon>Nematoda</taxon>
        <taxon>Chromadorea</taxon>
        <taxon>Rhabditida</taxon>
        <taxon>Spirurina</taxon>
        <taxon>Spiruromorpha</taxon>
        <taxon>Spiruroidea</taxon>
        <taxon>Gongylonematidae</taxon>
        <taxon>Gongylonema</taxon>
    </lineage>
</organism>
<dbReference type="WBParaSite" id="GPUH_0000719201-mRNA-1">
    <property type="protein sequence ID" value="GPUH_0000719201-mRNA-1"/>
    <property type="gene ID" value="GPUH_0000719201"/>
</dbReference>
<evidence type="ECO:0000313" key="1">
    <source>
        <dbReference type="EMBL" id="VDK57505.1"/>
    </source>
</evidence>
<proteinExistence type="predicted"/>